<comment type="caution">
    <text evidence="1">The sequence shown here is derived from an EMBL/GenBank/DDBJ whole genome shotgun (WGS) entry which is preliminary data.</text>
</comment>
<dbReference type="SUPFAM" id="SSF50494">
    <property type="entry name" value="Trypsin-like serine proteases"/>
    <property type="match status" value="1"/>
</dbReference>
<sequence length="67" mass="7392">MKLYVRSDTNSDIVNTLQDRNMTVLSQTECEQYWGEGGYIFRGHICVFDGPDGTTGGSACNVGVIDR</sequence>
<dbReference type="Proteomes" id="UP000828390">
    <property type="component" value="Unassembled WGS sequence"/>
</dbReference>
<dbReference type="EMBL" id="JAIWYP010000001">
    <property type="protein sequence ID" value="KAH3886440.1"/>
    <property type="molecule type" value="Genomic_DNA"/>
</dbReference>
<organism evidence="1 2">
    <name type="scientific">Dreissena polymorpha</name>
    <name type="common">Zebra mussel</name>
    <name type="synonym">Mytilus polymorpha</name>
    <dbReference type="NCBI Taxonomy" id="45954"/>
    <lineage>
        <taxon>Eukaryota</taxon>
        <taxon>Metazoa</taxon>
        <taxon>Spiralia</taxon>
        <taxon>Lophotrochozoa</taxon>
        <taxon>Mollusca</taxon>
        <taxon>Bivalvia</taxon>
        <taxon>Autobranchia</taxon>
        <taxon>Heteroconchia</taxon>
        <taxon>Euheterodonta</taxon>
        <taxon>Imparidentia</taxon>
        <taxon>Neoheterodontei</taxon>
        <taxon>Myida</taxon>
        <taxon>Dreissenoidea</taxon>
        <taxon>Dreissenidae</taxon>
        <taxon>Dreissena</taxon>
    </lineage>
</organism>
<proteinExistence type="predicted"/>
<reference evidence="1" key="2">
    <citation type="submission" date="2020-11" db="EMBL/GenBank/DDBJ databases">
        <authorList>
            <person name="McCartney M.A."/>
            <person name="Auch B."/>
            <person name="Kono T."/>
            <person name="Mallez S."/>
            <person name="Becker A."/>
            <person name="Gohl D.M."/>
            <person name="Silverstein K.A.T."/>
            <person name="Koren S."/>
            <person name="Bechman K.B."/>
            <person name="Herman A."/>
            <person name="Abrahante J.E."/>
            <person name="Garbe J."/>
        </authorList>
    </citation>
    <scope>NUCLEOTIDE SEQUENCE</scope>
    <source>
        <strain evidence="1">Duluth1</strain>
        <tissue evidence="1">Whole animal</tissue>
    </source>
</reference>
<evidence type="ECO:0000313" key="2">
    <source>
        <dbReference type="Proteomes" id="UP000828390"/>
    </source>
</evidence>
<evidence type="ECO:0000313" key="1">
    <source>
        <dbReference type="EMBL" id="KAH3886440.1"/>
    </source>
</evidence>
<name>A0A9D4S0Z3_DREPO</name>
<gene>
    <name evidence="1" type="ORF">DPMN_010448</name>
</gene>
<accession>A0A9D4S0Z3</accession>
<dbReference type="AlphaFoldDB" id="A0A9D4S0Z3"/>
<reference evidence="1" key="1">
    <citation type="journal article" date="2019" name="bioRxiv">
        <title>The Genome of the Zebra Mussel, Dreissena polymorpha: A Resource for Invasive Species Research.</title>
        <authorList>
            <person name="McCartney M.A."/>
            <person name="Auch B."/>
            <person name="Kono T."/>
            <person name="Mallez S."/>
            <person name="Zhang Y."/>
            <person name="Obille A."/>
            <person name="Becker A."/>
            <person name="Abrahante J.E."/>
            <person name="Garbe J."/>
            <person name="Badalamenti J.P."/>
            <person name="Herman A."/>
            <person name="Mangelson H."/>
            <person name="Liachko I."/>
            <person name="Sullivan S."/>
            <person name="Sone E.D."/>
            <person name="Koren S."/>
            <person name="Silverstein K.A.T."/>
            <person name="Beckman K.B."/>
            <person name="Gohl D.M."/>
        </authorList>
    </citation>
    <scope>NUCLEOTIDE SEQUENCE</scope>
    <source>
        <strain evidence="1">Duluth1</strain>
        <tissue evidence="1">Whole animal</tissue>
    </source>
</reference>
<keyword evidence="2" id="KW-1185">Reference proteome</keyword>
<dbReference type="InterPro" id="IPR009003">
    <property type="entry name" value="Peptidase_S1_PA"/>
</dbReference>
<protein>
    <submittedName>
        <fullName evidence="1">Uncharacterized protein</fullName>
    </submittedName>
</protein>